<evidence type="ECO:0000256" key="9">
    <source>
        <dbReference type="ARBA" id="ARBA00023136"/>
    </source>
</evidence>
<name>A0AAN7PWE4_9COLE</name>
<keyword evidence="15" id="KW-1185">Reference proteome</keyword>
<proteinExistence type="inferred from homology"/>
<evidence type="ECO:0000256" key="11">
    <source>
        <dbReference type="ARBA" id="ARBA00023303"/>
    </source>
</evidence>
<keyword evidence="6 13" id="KW-1133">Transmembrane helix</keyword>
<reference evidence="15" key="1">
    <citation type="submission" date="2023-01" db="EMBL/GenBank/DDBJ databases">
        <title>Key to firefly adult light organ development and bioluminescence: homeobox transcription factors regulate luciferase expression and transportation to peroxisome.</title>
        <authorList>
            <person name="Fu X."/>
        </authorList>
    </citation>
    <scope>NUCLEOTIDE SEQUENCE [LARGE SCALE GENOMIC DNA]</scope>
</reference>
<comment type="similarity">
    <text evidence="2 12">Belongs to the amiloride-sensitive sodium channel (TC 1.A.6) family.</text>
</comment>
<evidence type="ECO:0000256" key="6">
    <source>
        <dbReference type="ARBA" id="ARBA00022989"/>
    </source>
</evidence>
<keyword evidence="5 12" id="KW-0812">Transmembrane</keyword>
<dbReference type="GO" id="GO:0005886">
    <property type="term" value="C:plasma membrane"/>
    <property type="evidence" value="ECO:0007669"/>
    <property type="project" value="TreeGrafter"/>
</dbReference>
<protein>
    <recommendedName>
        <fullName evidence="16">Sodium channel protein Nach</fullName>
    </recommendedName>
</protein>
<keyword evidence="10 12" id="KW-0739">Sodium transport</keyword>
<evidence type="ECO:0000256" key="3">
    <source>
        <dbReference type="ARBA" id="ARBA00022448"/>
    </source>
</evidence>
<dbReference type="Gene3D" id="2.60.470.10">
    <property type="entry name" value="Acid-sensing ion channels like domains"/>
    <property type="match status" value="1"/>
</dbReference>
<dbReference type="InterPro" id="IPR001873">
    <property type="entry name" value="ENaC"/>
</dbReference>
<keyword evidence="11 12" id="KW-0407">Ion channel</keyword>
<dbReference type="EMBL" id="JARPUR010000003">
    <property type="protein sequence ID" value="KAK4879349.1"/>
    <property type="molecule type" value="Genomic_DNA"/>
</dbReference>
<evidence type="ECO:0000313" key="14">
    <source>
        <dbReference type="EMBL" id="KAK4879349.1"/>
    </source>
</evidence>
<comment type="subcellular location">
    <subcellularLocation>
        <location evidence="1">Membrane</location>
        <topology evidence="1">Multi-pass membrane protein</topology>
    </subcellularLocation>
</comment>
<dbReference type="Gene3D" id="1.10.287.770">
    <property type="entry name" value="YojJ-like"/>
    <property type="match status" value="1"/>
</dbReference>
<evidence type="ECO:0000256" key="2">
    <source>
        <dbReference type="ARBA" id="ARBA00007193"/>
    </source>
</evidence>
<dbReference type="GO" id="GO:0015280">
    <property type="term" value="F:ligand-gated sodium channel activity"/>
    <property type="evidence" value="ECO:0007669"/>
    <property type="project" value="TreeGrafter"/>
</dbReference>
<evidence type="ECO:0000313" key="15">
    <source>
        <dbReference type="Proteomes" id="UP001353858"/>
    </source>
</evidence>
<gene>
    <name evidence="14" type="ORF">RN001_007495</name>
</gene>
<evidence type="ECO:0000256" key="13">
    <source>
        <dbReference type="SAM" id="Phobius"/>
    </source>
</evidence>
<keyword evidence="9 13" id="KW-0472">Membrane</keyword>
<keyword evidence="7" id="KW-0915">Sodium</keyword>
<evidence type="ECO:0000256" key="5">
    <source>
        <dbReference type="ARBA" id="ARBA00022692"/>
    </source>
</evidence>
<dbReference type="PANTHER" id="PTHR11690">
    <property type="entry name" value="AMILORIDE-SENSITIVE SODIUM CHANNEL-RELATED"/>
    <property type="match status" value="1"/>
</dbReference>
<evidence type="ECO:0000256" key="12">
    <source>
        <dbReference type="RuleBase" id="RU000679"/>
    </source>
</evidence>
<feature type="transmembrane region" description="Helical" evidence="13">
    <location>
        <begin position="33"/>
        <end position="53"/>
    </location>
</feature>
<feature type="transmembrane region" description="Helical" evidence="13">
    <location>
        <begin position="69"/>
        <end position="87"/>
    </location>
</feature>
<evidence type="ECO:0000256" key="1">
    <source>
        <dbReference type="ARBA" id="ARBA00004141"/>
    </source>
</evidence>
<evidence type="ECO:0000256" key="7">
    <source>
        <dbReference type="ARBA" id="ARBA00023053"/>
    </source>
</evidence>
<keyword evidence="8 12" id="KW-0406">Ion transport</keyword>
<dbReference type="Pfam" id="PF00858">
    <property type="entry name" value="ASC"/>
    <property type="match status" value="2"/>
</dbReference>
<comment type="caution">
    <text evidence="14">The sequence shown here is derived from an EMBL/GenBank/DDBJ whole genome shotgun (WGS) entry which is preliminary data.</text>
</comment>
<evidence type="ECO:0000256" key="8">
    <source>
        <dbReference type="ARBA" id="ARBA00023065"/>
    </source>
</evidence>
<dbReference type="Proteomes" id="UP001353858">
    <property type="component" value="Unassembled WGS sequence"/>
</dbReference>
<keyword evidence="4 12" id="KW-0894">Sodium channel</keyword>
<accession>A0AAN7PWE4</accession>
<sequence>MKRHFEEFCLNTYAHGFKYLTLNNISLLERRTWSIIITLFLAVSFYCSFLTWFEAFEKQTVTVPDTPNYPISNFFFPAVTICNFNVISKSRALKTSKNLSKNKTQNFSPKEIETKLHLLKYLTDVHYSPLHQNDLNKLHVVLENNKIEASSLLKYLSPTCTEMMQRCTWKGQHMDCGVLFKSIVTPYGVCCSFNYFGFKENVKNFTKDITAIETLKRVSATGYLTSLETVVNTLSEDYFATIVPSIGHKIIVHFPYDFPDRNSQMLLQYIQGLILVSVNPSLYRTDVNVNSLDINLRKCAFMGEKQLDYFAYTYHNCMSECRAHLIKDFCGCVPFYYLQFYENLSKYTYVIYIIFRKFYCYSVGVKLNNQSVVRVFFDDLVSTRYTTSLQHYWHTILGRIGGVLGLLIGFSTTSLIEILYFFVIRPIIDILFQYRIIFLYVKGSYK</sequence>
<dbReference type="PANTHER" id="PTHR11690:SF237">
    <property type="entry name" value="PICKPOCKET 16-RELATED"/>
    <property type="match status" value="1"/>
</dbReference>
<organism evidence="14 15">
    <name type="scientific">Aquatica leii</name>
    <dbReference type="NCBI Taxonomy" id="1421715"/>
    <lineage>
        <taxon>Eukaryota</taxon>
        <taxon>Metazoa</taxon>
        <taxon>Ecdysozoa</taxon>
        <taxon>Arthropoda</taxon>
        <taxon>Hexapoda</taxon>
        <taxon>Insecta</taxon>
        <taxon>Pterygota</taxon>
        <taxon>Neoptera</taxon>
        <taxon>Endopterygota</taxon>
        <taxon>Coleoptera</taxon>
        <taxon>Polyphaga</taxon>
        <taxon>Elateriformia</taxon>
        <taxon>Elateroidea</taxon>
        <taxon>Lampyridae</taxon>
        <taxon>Luciolinae</taxon>
        <taxon>Aquatica</taxon>
    </lineage>
</organism>
<keyword evidence="3 12" id="KW-0813">Transport</keyword>
<evidence type="ECO:0000256" key="4">
    <source>
        <dbReference type="ARBA" id="ARBA00022461"/>
    </source>
</evidence>
<evidence type="ECO:0008006" key="16">
    <source>
        <dbReference type="Google" id="ProtNLM"/>
    </source>
</evidence>
<dbReference type="AlphaFoldDB" id="A0AAN7PWE4"/>
<evidence type="ECO:0000256" key="10">
    <source>
        <dbReference type="ARBA" id="ARBA00023201"/>
    </source>
</evidence>